<dbReference type="InterPro" id="IPR013497">
    <property type="entry name" value="Topo_IA_cen"/>
</dbReference>
<evidence type="ECO:0000256" key="12">
    <source>
        <dbReference type="ARBA" id="ARBA00032877"/>
    </source>
</evidence>
<comment type="catalytic activity">
    <reaction evidence="1">
        <text>ATP-independent breakage of single-stranded DNA, followed by passage and rejoining.</text>
        <dbReference type="EC" id="5.6.2.1"/>
    </reaction>
</comment>
<keyword evidence="7" id="KW-0238">DNA-binding</keyword>
<dbReference type="NCBIfam" id="NF005829">
    <property type="entry name" value="PRK07726.1"/>
    <property type="match status" value="1"/>
</dbReference>
<dbReference type="SUPFAM" id="SSF56712">
    <property type="entry name" value="Prokaryotic type I DNA topoisomerase"/>
    <property type="match status" value="1"/>
</dbReference>
<sequence length="721" mass="83106">MKKQIILAEKPSVARDIARVLKVNKKQKGYMESEDKIVTWALGHLVTLSTPEEYNKKFEKWDMEDLPIIPNRMKLSIIKNSRAQFNVVKELLNRKDISEVVIATDAGREGELVARLILIMSGYKGKLKRLWISSVTDKAIRDGFANLKDAKEYYNLYLSAMSRAEADWLVGINGSRALTLKHNARLSCGRVQTPTLNIIRLREEEIANFKGRKYFNINALTKTMTFSYIDDKNSMSIGSEEKADAILKAVSNKKLKITKVEENEKKSYPKELYDLTNLQRDANVRYGYSAKETLNIMQDLYERHKVLTYPRTDSRYLTEDIVPTIPERLRAMNTGKYKEFIAPLLKTAIKGNKNYVNDKKVSDHHAIIPTEQRLAIDELEDREYKIYDLVAKRFLSHLLNPYKYKEVKIYASCEGHNFIAKGKIDIDLGYKLLDSYEEELEENQRLFDLKEGTEIEINSVKKVSKTTSPPQYFNEGSLLLAMENPVKYVSNISSKKASTLRETGGIGTVATRGDIIEKLYSSDLIENNDGRLRTTNKGRQLLELVPEKLKSPELTADWELKLKKIEKGELKDQQFLSEIRDFSRENVEEIKNSNYVFKHDNLTNIKCPECGKLMLRVNRKNSELLICQDTQCGYRKTLSILTNIRCPNCHKKLKLLKDNNSYICETCGYRESKESMDRKFKENKNKMSKAEAKRYIKNQKTDVNINNSLADALKGLDFGDK</sequence>
<evidence type="ECO:0000259" key="13">
    <source>
        <dbReference type="PROSITE" id="PS50880"/>
    </source>
</evidence>
<dbReference type="AlphaFoldDB" id="A0A437S6A9"/>
<dbReference type="SMART" id="SM00493">
    <property type="entry name" value="TOPRIM"/>
    <property type="match status" value="1"/>
</dbReference>
<keyword evidence="5" id="KW-0460">Magnesium</keyword>
<dbReference type="InterPro" id="IPR013825">
    <property type="entry name" value="Topo_IA_cen_sub2"/>
</dbReference>
<dbReference type="NCBIfam" id="TIGR01056">
    <property type="entry name" value="topB"/>
    <property type="match status" value="1"/>
</dbReference>
<dbReference type="SMART" id="SM00437">
    <property type="entry name" value="TOP1Ac"/>
    <property type="match status" value="1"/>
</dbReference>
<feature type="domain" description="Topo IA-type catalytic" evidence="14">
    <location>
        <begin position="153"/>
        <end position="587"/>
    </location>
</feature>
<dbReference type="InterPro" id="IPR003601">
    <property type="entry name" value="Topo_IA_2"/>
</dbReference>
<name>A0A437S6A9_9FIRM</name>
<dbReference type="GO" id="GO:0006310">
    <property type="term" value="P:DNA recombination"/>
    <property type="evidence" value="ECO:0007669"/>
    <property type="project" value="TreeGrafter"/>
</dbReference>
<proteinExistence type="inferred from homology"/>
<evidence type="ECO:0000256" key="8">
    <source>
        <dbReference type="ARBA" id="ARBA00023235"/>
    </source>
</evidence>
<dbReference type="Gene3D" id="1.10.290.10">
    <property type="entry name" value="Topoisomerase I, domain 4"/>
    <property type="match status" value="1"/>
</dbReference>
<dbReference type="GO" id="GO:0003917">
    <property type="term" value="F:DNA topoisomerase type I (single strand cut, ATP-independent) activity"/>
    <property type="evidence" value="ECO:0007669"/>
    <property type="project" value="UniProtKB-EC"/>
</dbReference>
<evidence type="ECO:0000256" key="5">
    <source>
        <dbReference type="ARBA" id="ARBA00022842"/>
    </source>
</evidence>
<dbReference type="InterPro" id="IPR023406">
    <property type="entry name" value="Topo_IA_AS"/>
</dbReference>
<dbReference type="GO" id="GO:0006265">
    <property type="term" value="P:DNA topological change"/>
    <property type="evidence" value="ECO:0007669"/>
    <property type="project" value="InterPro"/>
</dbReference>
<organism evidence="15 16">
    <name type="scientific">Anaerosphaera multitolerans</name>
    <dbReference type="NCBI Taxonomy" id="2487351"/>
    <lineage>
        <taxon>Bacteria</taxon>
        <taxon>Bacillati</taxon>
        <taxon>Bacillota</taxon>
        <taxon>Tissierellia</taxon>
        <taxon>Tissierellales</taxon>
        <taxon>Peptoniphilaceae</taxon>
        <taxon>Anaerosphaera</taxon>
    </lineage>
</organism>
<dbReference type="Proteomes" id="UP000288812">
    <property type="component" value="Unassembled WGS sequence"/>
</dbReference>
<dbReference type="Pfam" id="PF01751">
    <property type="entry name" value="Toprim"/>
    <property type="match status" value="1"/>
</dbReference>
<keyword evidence="6" id="KW-0799">Topoisomerase</keyword>
<evidence type="ECO:0000256" key="10">
    <source>
        <dbReference type="ARBA" id="ARBA00031985"/>
    </source>
</evidence>
<comment type="similarity">
    <text evidence="2">Belongs to the type IA topoisomerase family.</text>
</comment>
<evidence type="ECO:0000313" key="15">
    <source>
        <dbReference type="EMBL" id="RVU54538.1"/>
    </source>
</evidence>
<dbReference type="PROSITE" id="PS50880">
    <property type="entry name" value="TOPRIM"/>
    <property type="match status" value="1"/>
</dbReference>
<accession>A0A437S6A9</accession>
<dbReference type="EMBL" id="RLIH01000009">
    <property type="protein sequence ID" value="RVU54538.1"/>
    <property type="molecule type" value="Genomic_DNA"/>
</dbReference>
<protein>
    <recommendedName>
        <fullName evidence="3">DNA topoisomerase</fullName>
        <ecNumber evidence="3">5.6.2.1</ecNumber>
    </recommendedName>
    <alternativeName>
        <fullName evidence="12">Omega-protein</fullName>
    </alternativeName>
    <alternativeName>
        <fullName evidence="11">Relaxing enzyme</fullName>
    </alternativeName>
    <alternativeName>
        <fullName evidence="9">Swivelase</fullName>
    </alternativeName>
    <alternativeName>
        <fullName evidence="10">Untwisting enzyme</fullName>
    </alternativeName>
</protein>
<reference evidence="15 16" key="1">
    <citation type="submission" date="2018-11" db="EMBL/GenBank/DDBJ databases">
        <title>Genome sequencing and assembly of Anaerosphaera sp. nov., GS7-6-2.</title>
        <authorList>
            <person name="Rettenmaier R."/>
            <person name="Liebl W."/>
            <person name="Zverlov V."/>
        </authorList>
    </citation>
    <scope>NUCLEOTIDE SEQUENCE [LARGE SCALE GENOMIC DNA]</scope>
    <source>
        <strain evidence="15 16">GS7-6-2</strain>
    </source>
</reference>
<dbReference type="InterPro" id="IPR013824">
    <property type="entry name" value="Topo_IA_cen_sub1"/>
</dbReference>
<dbReference type="InterPro" id="IPR034144">
    <property type="entry name" value="TOPRIM_TopoIII"/>
</dbReference>
<dbReference type="GO" id="GO:0043597">
    <property type="term" value="C:cytoplasmic replication fork"/>
    <property type="evidence" value="ECO:0007669"/>
    <property type="project" value="TreeGrafter"/>
</dbReference>
<evidence type="ECO:0000256" key="6">
    <source>
        <dbReference type="ARBA" id="ARBA00023029"/>
    </source>
</evidence>
<dbReference type="CDD" id="cd00186">
    <property type="entry name" value="TOP1Ac"/>
    <property type="match status" value="1"/>
</dbReference>
<keyword evidence="8 15" id="KW-0413">Isomerase</keyword>
<dbReference type="Gene3D" id="3.40.50.140">
    <property type="match status" value="1"/>
</dbReference>
<dbReference type="InterPro" id="IPR023405">
    <property type="entry name" value="Topo_IA_core_domain"/>
</dbReference>
<evidence type="ECO:0000256" key="7">
    <source>
        <dbReference type="ARBA" id="ARBA00023125"/>
    </source>
</evidence>
<dbReference type="Gene3D" id="1.10.460.10">
    <property type="entry name" value="Topoisomerase I, domain 2"/>
    <property type="match status" value="1"/>
</dbReference>
<evidence type="ECO:0000313" key="16">
    <source>
        <dbReference type="Proteomes" id="UP000288812"/>
    </source>
</evidence>
<dbReference type="GO" id="GO:0046872">
    <property type="term" value="F:metal ion binding"/>
    <property type="evidence" value="ECO:0007669"/>
    <property type="project" value="UniProtKB-KW"/>
</dbReference>
<dbReference type="PANTHER" id="PTHR11390:SF21">
    <property type="entry name" value="DNA TOPOISOMERASE 3-ALPHA"/>
    <property type="match status" value="1"/>
</dbReference>
<evidence type="ECO:0000256" key="1">
    <source>
        <dbReference type="ARBA" id="ARBA00000213"/>
    </source>
</evidence>
<comment type="caution">
    <text evidence="15">The sequence shown here is derived from an EMBL/GenBank/DDBJ whole genome shotgun (WGS) entry which is preliminary data.</text>
</comment>
<feature type="domain" description="Toprim" evidence="13">
    <location>
        <begin position="3"/>
        <end position="136"/>
    </location>
</feature>
<dbReference type="EC" id="5.6.2.1" evidence="3"/>
<dbReference type="Pfam" id="PF01131">
    <property type="entry name" value="Topoisom_bac"/>
    <property type="match status" value="1"/>
</dbReference>
<gene>
    <name evidence="15" type="ORF">EF514_07225</name>
</gene>
<dbReference type="GO" id="GO:0003677">
    <property type="term" value="F:DNA binding"/>
    <property type="evidence" value="ECO:0007669"/>
    <property type="project" value="UniProtKB-KW"/>
</dbReference>
<dbReference type="InterPro" id="IPR013826">
    <property type="entry name" value="Topo_IA_cen_sub3"/>
</dbReference>
<dbReference type="CDD" id="cd03362">
    <property type="entry name" value="TOPRIM_TopoIA_TopoIII"/>
    <property type="match status" value="1"/>
</dbReference>
<dbReference type="InterPro" id="IPR006171">
    <property type="entry name" value="TOPRIM_dom"/>
</dbReference>
<evidence type="ECO:0000256" key="2">
    <source>
        <dbReference type="ARBA" id="ARBA00009446"/>
    </source>
</evidence>
<dbReference type="PANTHER" id="PTHR11390">
    <property type="entry name" value="PROKARYOTIC DNA TOPOISOMERASE"/>
    <property type="match status" value="1"/>
</dbReference>
<dbReference type="Gene3D" id="2.70.20.10">
    <property type="entry name" value="Topoisomerase I, domain 3"/>
    <property type="match status" value="1"/>
</dbReference>
<dbReference type="InterPro" id="IPR000380">
    <property type="entry name" value="Topo_IA"/>
</dbReference>
<evidence type="ECO:0000256" key="3">
    <source>
        <dbReference type="ARBA" id="ARBA00012891"/>
    </source>
</evidence>
<evidence type="ECO:0000256" key="4">
    <source>
        <dbReference type="ARBA" id="ARBA00022723"/>
    </source>
</evidence>
<dbReference type="SMART" id="SM00436">
    <property type="entry name" value="TOP1Bc"/>
    <property type="match status" value="1"/>
</dbReference>
<evidence type="ECO:0000259" key="14">
    <source>
        <dbReference type="PROSITE" id="PS52039"/>
    </source>
</evidence>
<dbReference type="PROSITE" id="PS00396">
    <property type="entry name" value="TOPO_IA_1"/>
    <property type="match status" value="1"/>
</dbReference>
<dbReference type="RefSeq" id="WP_127724760.1">
    <property type="nucleotide sequence ID" value="NZ_RLIH01000009.1"/>
</dbReference>
<keyword evidence="4" id="KW-0479">Metal-binding</keyword>
<dbReference type="PRINTS" id="PR00417">
    <property type="entry name" value="PRTPISMRASEI"/>
</dbReference>
<dbReference type="InterPro" id="IPR005738">
    <property type="entry name" value="TopoIII"/>
</dbReference>
<evidence type="ECO:0000256" key="11">
    <source>
        <dbReference type="ARBA" id="ARBA00032235"/>
    </source>
</evidence>
<dbReference type="OrthoDB" id="9803554at2"/>
<dbReference type="PROSITE" id="PS52039">
    <property type="entry name" value="TOPO_IA_2"/>
    <property type="match status" value="1"/>
</dbReference>
<keyword evidence="16" id="KW-1185">Reference proteome</keyword>
<evidence type="ECO:0000256" key="9">
    <source>
        <dbReference type="ARBA" id="ARBA00030003"/>
    </source>
</evidence>
<dbReference type="InterPro" id="IPR003602">
    <property type="entry name" value="Topo_IA_DNA-bd_dom"/>
</dbReference>
<dbReference type="GO" id="GO:0006281">
    <property type="term" value="P:DNA repair"/>
    <property type="evidence" value="ECO:0007669"/>
    <property type="project" value="TreeGrafter"/>
</dbReference>